<accession>A0A379FYE3</accession>
<dbReference type="Proteomes" id="UP000255129">
    <property type="component" value="Unassembled WGS sequence"/>
</dbReference>
<name>A0A379FYE3_9GAMM</name>
<dbReference type="RefSeq" id="WP_011039758.1">
    <property type="nucleotide sequence ID" value="NZ_UGUA01000001.1"/>
</dbReference>
<reference evidence="1 2" key="1">
    <citation type="submission" date="2018-06" db="EMBL/GenBank/DDBJ databases">
        <authorList>
            <consortium name="Pathogen Informatics"/>
            <person name="Doyle S."/>
        </authorList>
    </citation>
    <scope>NUCLEOTIDE SEQUENCE [LARGE SCALE GENOMIC DNA]</scope>
    <source>
        <strain evidence="1 2">NCTC12026</strain>
    </source>
</reference>
<dbReference type="EMBL" id="UGUA01000001">
    <property type="protein sequence ID" value="SUC33691.1"/>
    <property type="molecule type" value="Genomic_DNA"/>
</dbReference>
<evidence type="ECO:0000313" key="1">
    <source>
        <dbReference type="EMBL" id="SUC33691.1"/>
    </source>
</evidence>
<proteinExistence type="predicted"/>
<dbReference type="OrthoDB" id="6625380at2"/>
<organism evidence="1 2">
    <name type="scientific">Providencia rustigianii</name>
    <dbReference type="NCBI Taxonomy" id="158850"/>
    <lineage>
        <taxon>Bacteria</taxon>
        <taxon>Pseudomonadati</taxon>
        <taxon>Pseudomonadota</taxon>
        <taxon>Gammaproteobacteria</taxon>
        <taxon>Enterobacterales</taxon>
        <taxon>Morganellaceae</taxon>
        <taxon>Providencia</taxon>
    </lineage>
</organism>
<dbReference type="GeneID" id="89492301"/>
<evidence type="ECO:0000313" key="2">
    <source>
        <dbReference type="Proteomes" id="UP000255129"/>
    </source>
</evidence>
<gene>
    <name evidence="1" type="ORF">NCTC12026_00012</name>
</gene>
<sequence length="177" mass="21059">MTKEIDKEMSEQLLRSLGWKMEGFNHSTPFTSHVFYIRDFRYKHQQLFTVAKDDFYSPNIIDNSPIGDYVNFIGQVMKKIAKKKSLTEMDKRGIAPVLINYIKNTQSFKQWRDISEPDERLHCVLNIYHNKAGSKDSIYLRPFIVRPETPIIKSDDFLEYSNAVHRADRLRHPEWFR</sequence>
<protein>
    <submittedName>
        <fullName evidence="1">Uncharacterized protein</fullName>
    </submittedName>
</protein>
<dbReference type="AlphaFoldDB" id="A0A379FYE3"/>